<dbReference type="GO" id="GO:0004077">
    <property type="term" value="F:biotin--[biotin carboxyl-carrier protein] ligase activity"/>
    <property type="evidence" value="ECO:0007669"/>
    <property type="project" value="UniProtKB-UniRule"/>
</dbReference>
<keyword evidence="5" id="KW-0678">Repressor</keyword>
<dbReference type="AlphaFoldDB" id="A0A7I8D3E5"/>
<evidence type="ECO:0000256" key="5">
    <source>
        <dbReference type="HAMAP-Rule" id="MF_00978"/>
    </source>
</evidence>
<name>A0A7I8D3E5_9FIRM</name>
<keyword evidence="5" id="KW-0804">Transcription</keyword>
<dbReference type="SUPFAM" id="SSF46785">
    <property type="entry name" value="Winged helix' DNA-binding domain"/>
    <property type="match status" value="1"/>
</dbReference>
<dbReference type="GO" id="GO:0009249">
    <property type="term" value="P:protein lipoylation"/>
    <property type="evidence" value="ECO:0007669"/>
    <property type="project" value="UniProtKB-ARBA"/>
</dbReference>
<dbReference type="InterPro" id="IPR004143">
    <property type="entry name" value="BPL_LPL_catalytic"/>
</dbReference>
<protein>
    <recommendedName>
        <fullName evidence="5">Bifunctional ligase/repressor BirA</fullName>
    </recommendedName>
    <alternativeName>
        <fullName evidence="5">Biotin--[acetyl-CoA-carboxylase] ligase</fullName>
        <ecNumber evidence="5">6.3.4.15</ecNumber>
    </alternativeName>
    <alternativeName>
        <fullName evidence="5">Biotin--protein ligase</fullName>
    </alternativeName>
    <alternativeName>
        <fullName evidence="5">Biotin-[acetyl-CoA carboxylase] synthetase</fullName>
    </alternativeName>
</protein>
<dbReference type="Pfam" id="PF08279">
    <property type="entry name" value="HTH_11"/>
    <property type="match status" value="1"/>
</dbReference>
<comment type="function">
    <text evidence="5">Acts both as a biotin--[acetyl-CoA-carboxylase] ligase and a repressor.</text>
</comment>
<dbReference type="NCBIfam" id="TIGR00121">
    <property type="entry name" value="birA_ligase"/>
    <property type="match status" value="1"/>
</dbReference>
<keyword evidence="2 5" id="KW-0547">Nucleotide-binding</keyword>
<keyword evidence="5" id="KW-0238">DNA-binding</keyword>
<dbReference type="Gene3D" id="2.30.30.100">
    <property type="match status" value="1"/>
</dbReference>
<dbReference type="PANTHER" id="PTHR12835">
    <property type="entry name" value="BIOTIN PROTEIN LIGASE"/>
    <property type="match status" value="1"/>
</dbReference>
<dbReference type="InterPro" id="IPR036390">
    <property type="entry name" value="WH_DNA-bd_sf"/>
</dbReference>
<evidence type="ECO:0000256" key="3">
    <source>
        <dbReference type="ARBA" id="ARBA00022840"/>
    </source>
</evidence>
<dbReference type="PANTHER" id="PTHR12835:SF5">
    <property type="entry name" value="BIOTIN--PROTEIN LIGASE"/>
    <property type="match status" value="1"/>
</dbReference>
<feature type="binding site" evidence="5">
    <location>
        <begin position="90"/>
        <end position="92"/>
    </location>
    <ligand>
        <name>biotin</name>
        <dbReference type="ChEBI" id="CHEBI:57586"/>
    </ligand>
</feature>
<dbReference type="InterPro" id="IPR036388">
    <property type="entry name" value="WH-like_DNA-bd_sf"/>
</dbReference>
<dbReference type="Gene3D" id="1.10.10.10">
    <property type="entry name" value="Winged helix-like DNA-binding domain superfamily/Winged helix DNA-binding domain"/>
    <property type="match status" value="1"/>
</dbReference>
<dbReference type="PROSITE" id="PS51733">
    <property type="entry name" value="BPL_LPL_CATALYTIC"/>
    <property type="match status" value="1"/>
</dbReference>
<dbReference type="GO" id="GO:0006355">
    <property type="term" value="P:regulation of DNA-templated transcription"/>
    <property type="evidence" value="ECO:0007669"/>
    <property type="project" value="UniProtKB-UniRule"/>
</dbReference>
<dbReference type="SUPFAM" id="SSF50037">
    <property type="entry name" value="C-terminal domain of transcriptional repressors"/>
    <property type="match status" value="1"/>
</dbReference>
<dbReference type="InterPro" id="IPR008988">
    <property type="entry name" value="Transcriptional_repressor_C"/>
</dbReference>
<evidence type="ECO:0000256" key="1">
    <source>
        <dbReference type="ARBA" id="ARBA00022598"/>
    </source>
</evidence>
<keyword evidence="4 5" id="KW-0092">Biotin</keyword>
<dbReference type="GO" id="GO:0005524">
    <property type="term" value="F:ATP binding"/>
    <property type="evidence" value="ECO:0007669"/>
    <property type="project" value="UniProtKB-UniRule"/>
</dbReference>
<evidence type="ECO:0000256" key="2">
    <source>
        <dbReference type="ARBA" id="ARBA00022741"/>
    </source>
</evidence>
<keyword evidence="5" id="KW-0805">Transcription regulation</keyword>
<accession>A0A7I8D3E5</accession>
<dbReference type="Pfam" id="PF03099">
    <property type="entry name" value="BPL_LplA_LipB"/>
    <property type="match status" value="1"/>
</dbReference>
<feature type="binding site" evidence="5">
    <location>
        <position position="114"/>
    </location>
    <ligand>
        <name>biotin</name>
        <dbReference type="ChEBI" id="CHEBI:57586"/>
    </ligand>
</feature>
<proteinExistence type="inferred from homology"/>
<dbReference type="InterPro" id="IPR004408">
    <property type="entry name" value="Biotin_CoA_COase_ligase"/>
</dbReference>
<organism evidence="7 8">
    <name type="scientific">Solibaculum mannosilyticum</name>
    <dbReference type="NCBI Taxonomy" id="2780922"/>
    <lineage>
        <taxon>Bacteria</taxon>
        <taxon>Bacillati</taxon>
        <taxon>Bacillota</taxon>
        <taxon>Clostridia</taxon>
        <taxon>Eubacteriales</taxon>
        <taxon>Oscillospiraceae</taxon>
        <taxon>Solibaculum</taxon>
    </lineage>
</organism>
<keyword evidence="1 5" id="KW-0436">Ligase</keyword>
<dbReference type="InterPro" id="IPR003142">
    <property type="entry name" value="BPL_C"/>
</dbReference>
<dbReference type="Gene3D" id="3.30.930.10">
    <property type="entry name" value="Bira Bifunctional Protein, Domain 2"/>
    <property type="match status" value="1"/>
</dbReference>
<dbReference type="GO" id="GO:0003677">
    <property type="term" value="F:DNA binding"/>
    <property type="evidence" value="ECO:0007669"/>
    <property type="project" value="UniProtKB-UniRule"/>
</dbReference>
<dbReference type="GO" id="GO:0005737">
    <property type="term" value="C:cytoplasm"/>
    <property type="evidence" value="ECO:0007669"/>
    <property type="project" value="TreeGrafter"/>
</dbReference>
<dbReference type="CDD" id="cd16442">
    <property type="entry name" value="BPL"/>
    <property type="match status" value="1"/>
</dbReference>
<dbReference type="EC" id="6.3.4.15" evidence="5"/>
<comment type="catalytic activity">
    <reaction evidence="5">
        <text>biotin + L-lysyl-[protein] + ATP = N(6)-biotinyl-L-lysyl-[protein] + AMP + diphosphate + H(+)</text>
        <dbReference type="Rhea" id="RHEA:11756"/>
        <dbReference type="Rhea" id="RHEA-COMP:9752"/>
        <dbReference type="Rhea" id="RHEA-COMP:10505"/>
        <dbReference type="ChEBI" id="CHEBI:15378"/>
        <dbReference type="ChEBI" id="CHEBI:29969"/>
        <dbReference type="ChEBI" id="CHEBI:30616"/>
        <dbReference type="ChEBI" id="CHEBI:33019"/>
        <dbReference type="ChEBI" id="CHEBI:57586"/>
        <dbReference type="ChEBI" id="CHEBI:83144"/>
        <dbReference type="ChEBI" id="CHEBI:456215"/>
        <dbReference type="EC" id="6.3.4.15"/>
    </reaction>
</comment>
<dbReference type="GO" id="GO:0016740">
    <property type="term" value="F:transferase activity"/>
    <property type="evidence" value="ECO:0007669"/>
    <property type="project" value="UniProtKB-ARBA"/>
</dbReference>
<evidence type="ECO:0000259" key="6">
    <source>
        <dbReference type="PROSITE" id="PS51733"/>
    </source>
</evidence>
<dbReference type="HAMAP" id="MF_00978">
    <property type="entry name" value="Bifunct_BirA"/>
    <property type="match status" value="1"/>
</dbReference>
<dbReference type="InterPro" id="IPR013196">
    <property type="entry name" value="HTH_11"/>
</dbReference>
<dbReference type="InterPro" id="IPR045864">
    <property type="entry name" value="aa-tRNA-synth_II/BPL/LPL"/>
</dbReference>
<reference evidence="8" key="1">
    <citation type="submission" date="2020-07" db="EMBL/GenBank/DDBJ databases">
        <title>Complete genome sequencing of Clostridia bacterium strain 12CBH8.</title>
        <authorList>
            <person name="Sakamoto M."/>
            <person name="Murakami T."/>
            <person name="Mori H."/>
        </authorList>
    </citation>
    <scope>NUCLEOTIDE SEQUENCE [LARGE SCALE GENOMIC DNA]</scope>
    <source>
        <strain evidence="8">12CBH8</strain>
    </source>
</reference>
<evidence type="ECO:0000313" key="7">
    <source>
        <dbReference type="EMBL" id="BCI59743.1"/>
    </source>
</evidence>
<feature type="binding site" evidence="5">
    <location>
        <position position="185"/>
    </location>
    <ligand>
        <name>biotin</name>
        <dbReference type="ChEBI" id="CHEBI:57586"/>
    </ligand>
</feature>
<keyword evidence="8" id="KW-1185">Reference proteome</keyword>
<dbReference type="InterPro" id="IPR030855">
    <property type="entry name" value="Bifunct_BirA"/>
</dbReference>
<dbReference type="EMBL" id="AP023321">
    <property type="protein sequence ID" value="BCI59743.1"/>
    <property type="molecule type" value="Genomic_DNA"/>
</dbReference>
<evidence type="ECO:0000256" key="4">
    <source>
        <dbReference type="ARBA" id="ARBA00023267"/>
    </source>
</evidence>
<keyword evidence="3 5" id="KW-0067">ATP-binding</keyword>
<dbReference type="Pfam" id="PF02237">
    <property type="entry name" value="BPL_C"/>
    <property type="match status" value="1"/>
</dbReference>
<feature type="DNA-binding region" description="H-T-H motif" evidence="5">
    <location>
        <begin position="19"/>
        <end position="38"/>
    </location>
</feature>
<dbReference type="Proteomes" id="UP000593890">
    <property type="component" value="Chromosome"/>
</dbReference>
<feature type="binding site" evidence="5">
    <location>
        <begin position="118"/>
        <end position="120"/>
    </location>
    <ligand>
        <name>biotin</name>
        <dbReference type="ChEBI" id="CHEBI:57586"/>
    </ligand>
</feature>
<feature type="domain" description="BPL/LPL catalytic" evidence="6">
    <location>
        <begin position="59"/>
        <end position="256"/>
    </location>
</feature>
<dbReference type="SUPFAM" id="SSF55681">
    <property type="entry name" value="Class II aaRS and biotin synthetases"/>
    <property type="match status" value="1"/>
</dbReference>
<evidence type="ECO:0000313" key="8">
    <source>
        <dbReference type="Proteomes" id="UP000593890"/>
    </source>
</evidence>
<gene>
    <name evidence="5 7" type="primary">birA</name>
    <name evidence="7" type="ORF">C12CBH8_03820</name>
</gene>
<sequence length="326" mass="35756">MVKEEILNLLKQQHGWISGEVISQQMGITRSAVWKCMKALKEQGYHIESVTNKGYRLVSSPDVLTWGEIHPFLETRMLGQKIYTYDQVDSTNLEARRMAERGAPDGSLFVAETQNQGRGRLGRSWIGEPGGGIWMSLLLLPQVKPSDVSQITLIAGLAVCLAVRQYSGLPALIKWPNDVLIHGKKICGILTEMTAEIDRVSSLVVGIGINVNIDQFPATLKDTATSLSMEAGKQFARAPLVASVLNAFERHYFTFLEQGITHEFLTQYKQLCATLGRQVKVVKPGYVQEGLASDITLAGELVVDTGQGPLVVNAGEVSVRGIMGYQ</sequence>
<dbReference type="KEGG" id="sman:C12CBH8_03820"/>
<comment type="similarity">
    <text evidence="5">Belongs to the biotin--protein ligase family.</text>
</comment>